<dbReference type="OrthoDB" id="2432175at2759"/>
<accession>A0A397J5P2</accession>
<protein>
    <submittedName>
        <fullName evidence="1">Uncharacterized protein</fullName>
    </submittedName>
</protein>
<evidence type="ECO:0000313" key="2">
    <source>
        <dbReference type="Proteomes" id="UP000266861"/>
    </source>
</evidence>
<evidence type="ECO:0000313" key="1">
    <source>
        <dbReference type="EMBL" id="RHZ80150.1"/>
    </source>
</evidence>
<dbReference type="EMBL" id="PQFF01000130">
    <property type="protein sequence ID" value="RHZ80150.1"/>
    <property type="molecule type" value="Genomic_DNA"/>
</dbReference>
<reference evidence="1 2" key="1">
    <citation type="submission" date="2018-08" db="EMBL/GenBank/DDBJ databases">
        <title>Genome and evolution of the arbuscular mycorrhizal fungus Diversispora epigaea (formerly Glomus versiforme) and its bacterial endosymbionts.</title>
        <authorList>
            <person name="Sun X."/>
            <person name="Fei Z."/>
            <person name="Harrison M."/>
        </authorList>
    </citation>
    <scope>NUCLEOTIDE SEQUENCE [LARGE SCALE GENOMIC DNA]</scope>
    <source>
        <strain evidence="1 2">IT104</strain>
    </source>
</reference>
<gene>
    <name evidence="1" type="ORF">Glove_139g229</name>
</gene>
<name>A0A397J5P2_9GLOM</name>
<keyword evidence="2" id="KW-1185">Reference proteome</keyword>
<comment type="caution">
    <text evidence="1">The sequence shown here is derived from an EMBL/GenBank/DDBJ whole genome shotgun (WGS) entry which is preliminary data.</text>
</comment>
<organism evidence="1 2">
    <name type="scientific">Diversispora epigaea</name>
    <dbReference type="NCBI Taxonomy" id="1348612"/>
    <lineage>
        <taxon>Eukaryota</taxon>
        <taxon>Fungi</taxon>
        <taxon>Fungi incertae sedis</taxon>
        <taxon>Mucoromycota</taxon>
        <taxon>Glomeromycotina</taxon>
        <taxon>Glomeromycetes</taxon>
        <taxon>Diversisporales</taxon>
        <taxon>Diversisporaceae</taxon>
        <taxon>Diversispora</taxon>
    </lineage>
</organism>
<dbReference type="AlphaFoldDB" id="A0A397J5P2"/>
<dbReference type="Proteomes" id="UP000266861">
    <property type="component" value="Unassembled WGS sequence"/>
</dbReference>
<proteinExistence type="predicted"/>
<sequence>MSEVTEAYTPPLYIDPYEQKKGNDAIWIRSLVIKPHLASKSDYTNTIGVSFKNLCIS</sequence>